<evidence type="ECO:0000313" key="1">
    <source>
        <dbReference type="EMBL" id="MCH5598439.1"/>
    </source>
</evidence>
<dbReference type="Pfam" id="PF09844">
    <property type="entry name" value="DUF2071"/>
    <property type="match status" value="1"/>
</dbReference>
<dbReference type="EMBL" id="JAKWBL010000002">
    <property type="protein sequence ID" value="MCH5598439.1"/>
    <property type="molecule type" value="Genomic_DNA"/>
</dbReference>
<reference evidence="1 2" key="1">
    <citation type="submission" date="2022-02" db="EMBL/GenBank/DDBJ databases">
        <authorList>
            <person name="Min J."/>
        </authorList>
    </citation>
    <scope>NUCLEOTIDE SEQUENCE [LARGE SCALE GENOMIC DNA]</scope>
    <source>
        <strain evidence="1 2">GR10-1</strain>
    </source>
</reference>
<evidence type="ECO:0000313" key="2">
    <source>
        <dbReference type="Proteomes" id="UP001202248"/>
    </source>
</evidence>
<proteinExistence type="predicted"/>
<dbReference type="InterPro" id="IPR018644">
    <property type="entry name" value="DUF2071"/>
</dbReference>
<keyword evidence="2" id="KW-1185">Reference proteome</keyword>
<dbReference type="Proteomes" id="UP001202248">
    <property type="component" value="Unassembled WGS sequence"/>
</dbReference>
<protein>
    <submittedName>
        <fullName evidence="1">DUF2071 domain-containing protein</fullName>
    </submittedName>
</protein>
<organism evidence="1 2">
    <name type="scientific">Niabella ginsengisoli</name>
    <dbReference type="NCBI Taxonomy" id="522298"/>
    <lineage>
        <taxon>Bacteria</taxon>
        <taxon>Pseudomonadati</taxon>
        <taxon>Bacteroidota</taxon>
        <taxon>Chitinophagia</taxon>
        <taxon>Chitinophagales</taxon>
        <taxon>Chitinophagaceae</taxon>
        <taxon>Niabella</taxon>
    </lineage>
</organism>
<sequence>MLNLLKNHPFAVEAFFEKSIVLTFAVPKEQAIDLLPECLSPDIFDDKWAFIAVAMVQTKHLRPKGFPKWMGYNFFLVGYRVFVRYINNVGKRLRGLYILKSETDNIKMEFLGNIFTHYNYTSTDIIQKTEINKTSITSHQSDFHIEFHKSVHLEVPLPANSPFANWKEARRFAGPLPFTFTYNKPTNKVLIIEGVRQHWQPTPLQVSNYHISFLNRLNINKSILANSFIVENTPYYWKKGKTELWKS</sequence>
<dbReference type="RefSeq" id="WP_240829902.1">
    <property type="nucleotide sequence ID" value="NZ_JAKWBL010000002.1"/>
</dbReference>
<accession>A0ABS9SJA4</accession>
<name>A0ABS9SJA4_9BACT</name>
<gene>
    <name evidence="1" type="ORF">MKP09_11220</name>
</gene>
<comment type="caution">
    <text evidence="1">The sequence shown here is derived from an EMBL/GenBank/DDBJ whole genome shotgun (WGS) entry which is preliminary data.</text>
</comment>